<dbReference type="Gene3D" id="1.20.1540.10">
    <property type="entry name" value="Rhomboid-like"/>
    <property type="match status" value="1"/>
</dbReference>
<feature type="transmembrane region" description="Helical" evidence="5">
    <location>
        <begin position="87"/>
        <end position="108"/>
    </location>
</feature>
<keyword evidence="2 5" id="KW-0812">Transmembrane</keyword>
<evidence type="ECO:0000256" key="1">
    <source>
        <dbReference type="ARBA" id="ARBA00004141"/>
    </source>
</evidence>
<organism evidence="7 8">
    <name type="scientific">Myxacorys almedinensis A</name>
    <dbReference type="NCBI Taxonomy" id="2690445"/>
    <lineage>
        <taxon>Bacteria</taxon>
        <taxon>Bacillati</taxon>
        <taxon>Cyanobacteriota</taxon>
        <taxon>Cyanophyceae</taxon>
        <taxon>Leptolyngbyales</taxon>
        <taxon>Leptolyngbyaceae</taxon>
        <taxon>Myxacorys</taxon>
        <taxon>Myxacorys almedinensis</taxon>
    </lineage>
</organism>
<reference evidence="7" key="1">
    <citation type="submission" date="2019-12" db="EMBL/GenBank/DDBJ databases">
        <title>High-Quality draft genome sequences of three cyanobacteria isolated from the limestone walls of the Old Cathedral of Coimbra.</title>
        <authorList>
            <person name="Tiago I."/>
            <person name="Soares F."/>
            <person name="Portugal A."/>
        </authorList>
    </citation>
    <scope>NUCLEOTIDE SEQUENCE</scope>
    <source>
        <strain evidence="7">A</strain>
    </source>
</reference>
<protein>
    <submittedName>
        <fullName evidence="7">Rhomboid family intramembrane serine protease</fullName>
    </submittedName>
</protein>
<comment type="caution">
    <text evidence="7">The sequence shown here is derived from an EMBL/GenBank/DDBJ whole genome shotgun (WGS) entry which is preliminary data.</text>
</comment>
<dbReference type="AlphaFoldDB" id="A0A8J7Z3V0"/>
<keyword evidence="7" id="KW-0378">Hydrolase</keyword>
<dbReference type="Proteomes" id="UP000646053">
    <property type="component" value="Unassembled WGS sequence"/>
</dbReference>
<feature type="transmembrane region" description="Helical" evidence="5">
    <location>
        <begin position="15"/>
        <end position="35"/>
    </location>
</feature>
<keyword evidence="4 5" id="KW-0472">Membrane</keyword>
<comment type="subcellular location">
    <subcellularLocation>
        <location evidence="1">Membrane</location>
        <topology evidence="1">Multi-pass membrane protein</topology>
    </subcellularLocation>
</comment>
<dbReference type="Pfam" id="PF01694">
    <property type="entry name" value="Rhomboid"/>
    <property type="match status" value="1"/>
</dbReference>
<feature type="transmembrane region" description="Helical" evidence="5">
    <location>
        <begin position="47"/>
        <end position="67"/>
    </location>
</feature>
<feature type="transmembrane region" description="Helical" evidence="5">
    <location>
        <begin position="140"/>
        <end position="159"/>
    </location>
</feature>
<dbReference type="SUPFAM" id="SSF144091">
    <property type="entry name" value="Rhomboid-like"/>
    <property type="match status" value="1"/>
</dbReference>
<name>A0A8J7Z3V0_9CYAN</name>
<sequence length="214" mass="24030">MSQSAVADWLWQGRYLIYLVVIAWIVSVLNFGFLGKTLNFWGVRPRTLRGLVGIFIAPFLHGDWRHLEGNSKYFLILGGLIVLKDPIDFAPVTLAVTLINGFGIWLVGASRSVHVGASGVVFGYLGFLLLRGFVDRNLPSALITVLVAFFYAQFLWGVLPTRDRKIGRRLVRISWEGHFFGLLGGFVAARYLPNVQAIFEQFMSVLTQLAAWLR</sequence>
<feature type="transmembrane region" description="Helical" evidence="5">
    <location>
        <begin position="115"/>
        <end position="134"/>
    </location>
</feature>
<dbReference type="RefSeq" id="WP_162425455.1">
    <property type="nucleotide sequence ID" value="NZ_WVIE01000047.1"/>
</dbReference>
<evidence type="ECO:0000256" key="5">
    <source>
        <dbReference type="SAM" id="Phobius"/>
    </source>
</evidence>
<proteinExistence type="predicted"/>
<dbReference type="InterPro" id="IPR035952">
    <property type="entry name" value="Rhomboid-like_sf"/>
</dbReference>
<keyword evidence="3 5" id="KW-1133">Transmembrane helix</keyword>
<evidence type="ECO:0000313" key="7">
    <source>
        <dbReference type="EMBL" id="NDJ19932.1"/>
    </source>
</evidence>
<evidence type="ECO:0000313" key="8">
    <source>
        <dbReference type="Proteomes" id="UP000646053"/>
    </source>
</evidence>
<evidence type="ECO:0000259" key="6">
    <source>
        <dbReference type="Pfam" id="PF01694"/>
    </source>
</evidence>
<keyword evidence="7" id="KW-0645">Protease</keyword>
<evidence type="ECO:0000256" key="2">
    <source>
        <dbReference type="ARBA" id="ARBA00022692"/>
    </source>
</evidence>
<keyword evidence="8" id="KW-1185">Reference proteome</keyword>
<accession>A0A8J7Z3V0</accession>
<feature type="domain" description="Peptidase S54 rhomboid" evidence="6">
    <location>
        <begin position="52"/>
        <end position="192"/>
    </location>
</feature>
<dbReference type="EMBL" id="WVIE01000047">
    <property type="protein sequence ID" value="NDJ19932.1"/>
    <property type="molecule type" value="Genomic_DNA"/>
</dbReference>
<dbReference type="GO" id="GO:0016020">
    <property type="term" value="C:membrane"/>
    <property type="evidence" value="ECO:0007669"/>
    <property type="project" value="UniProtKB-SubCell"/>
</dbReference>
<evidence type="ECO:0000256" key="3">
    <source>
        <dbReference type="ARBA" id="ARBA00022989"/>
    </source>
</evidence>
<evidence type="ECO:0000256" key="4">
    <source>
        <dbReference type="ARBA" id="ARBA00023136"/>
    </source>
</evidence>
<dbReference type="InterPro" id="IPR022764">
    <property type="entry name" value="Peptidase_S54_rhomboid_dom"/>
</dbReference>
<gene>
    <name evidence="7" type="ORF">GS601_22065</name>
</gene>
<dbReference type="GO" id="GO:0006508">
    <property type="term" value="P:proteolysis"/>
    <property type="evidence" value="ECO:0007669"/>
    <property type="project" value="UniProtKB-KW"/>
</dbReference>
<dbReference type="GO" id="GO:0004252">
    <property type="term" value="F:serine-type endopeptidase activity"/>
    <property type="evidence" value="ECO:0007669"/>
    <property type="project" value="InterPro"/>
</dbReference>